<dbReference type="GO" id="GO:0043190">
    <property type="term" value="C:ATP-binding cassette (ABC) transporter complex"/>
    <property type="evidence" value="ECO:0007669"/>
    <property type="project" value="InterPro"/>
</dbReference>
<dbReference type="SMART" id="SM00382">
    <property type="entry name" value="AAA"/>
    <property type="match status" value="1"/>
</dbReference>
<dbReference type="AlphaFoldDB" id="A0A0F5I5F2"/>
<evidence type="ECO:0000256" key="1">
    <source>
        <dbReference type="ARBA" id="ARBA00022448"/>
    </source>
</evidence>
<keyword evidence="2" id="KW-0547">Nucleotide-binding</keyword>
<evidence type="ECO:0000256" key="2">
    <source>
        <dbReference type="ARBA" id="ARBA00022741"/>
    </source>
</evidence>
<dbReference type="EMBL" id="JWIR02000027">
    <property type="protein sequence ID" value="KKB40683.1"/>
    <property type="molecule type" value="Genomic_DNA"/>
</dbReference>
<dbReference type="RefSeq" id="WP_039233214.1">
    <property type="nucleotide sequence ID" value="NZ_JWJE02000007.1"/>
</dbReference>
<evidence type="ECO:0000313" key="5">
    <source>
        <dbReference type="EMBL" id="KKB40683.1"/>
    </source>
</evidence>
<dbReference type="PROSITE" id="PS50893">
    <property type="entry name" value="ABC_TRANSPORTER_2"/>
    <property type="match status" value="1"/>
</dbReference>
<protein>
    <submittedName>
        <fullName evidence="5">Putrescine transport ATP-binding protein PotA</fullName>
    </submittedName>
</protein>
<dbReference type="InterPro" id="IPR050093">
    <property type="entry name" value="ABC_SmlMolc_Importer"/>
</dbReference>
<dbReference type="FunFam" id="3.40.50.300:FF:000042">
    <property type="entry name" value="Maltose/maltodextrin ABC transporter, ATP-binding protein"/>
    <property type="match status" value="1"/>
</dbReference>
<dbReference type="InterPro" id="IPR003593">
    <property type="entry name" value="AAA+_ATPase"/>
</dbReference>
<dbReference type="SUPFAM" id="SSF52540">
    <property type="entry name" value="P-loop containing nucleoside triphosphate hydrolases"/>
    <property type="match status" value="1"/>
</dbReference>
<accession>A0A0F5HYU9</accession>
<feature type="domain" description="ABC transporter" evidence="4">
    <location>
        <begin position="2"/>
        <end position="240"/>
    </location>
</feature>
<dbReference type="InterPro" id="IPR013611">
    <property type="entry name" value="Transp-assoc_OB_typ2"/>
</dbReference>
<dbReference type="GO" id="GO:0016887">
    <property type="term" value="F:ATP hydrolysis activity"/>
    <property type="evidence" value="ECO:0007669"/>
    <property type="project" value="InterPro"/>
</dbReference>
<proteinExistence type="predicted"/>
<reference evidence="5" key="1">
    <citation type="submission" date="2015-02" db="EMBL/GenBank/DDBJ databases">
        <title>Genome Assembly of Bacillaceae bacterium MTCC 8252.</title>
        <authorList>
            <person name="Verma A."/>
            <person name="Khatri I."/>
            <person name="Mual P."/>
            <person name="Subramanian S."/>
            <person name="Krishnamurthi S."/>
        </authorList>
    </citation>
    <scope>NUCLEOTIDE SEQUENCE [LARGE SCALE GENOMIC DNA]</scope>
    <source>
        <strain evidence="5">MTCC 8252</strain>
    </source>
</reference>
<gene>
    <name evidence="5" type="ORF">QY95_01257</name>
</gene>
<accession>A0A0F5I5F2</accession>
<keyword evidence="6" id="KW-1185">Reference proteome</keyword>
<dbReference type="Gene3D" id="3.40.50.300">
    <property type="entry name" value="P-loop containing nucleotide triphosphate hydrolases"/>
    <property type="match status" value="1"/>
</dbReference>
<dbReference type="InterPro" id="IPR027417">
    <property type="entry name" value="P-loop_NTPase"/>
</dbReference>
<dbReference type="OrthoDB" id="9790614at2"/>
<dbReference type="Pfam" id="PF00005">
    <property type="entry name" value="ABC_tran"/>
    <property type="match status" value="1"/>
</dbReference>
<dbReference type="PROSITE" id="PS00211">
    <property type="entry name" value="ABC_TRANSPORTER_1"/>
    <property type="match status" value="1"/>
</dbReference>
<organism evidence="5 6">
    <name type="scientific">Bacillus thermotolerans</name>
    <name type="common">Quasibacillus thermotolerans</name>
    <dbReference type="NCBI Taxonomy" id="1221996"/>
    <lineage>
        <taxon>Bacteria</taxon>
        <taxon>Bacillati</taxon>
        <taxon>Bacillota</taxon>
        <taxon>Bacilli</taxon>
        <taxon>Bacillales</taxon>
        <taxon>Bacillaceae</taxon>
        <taxon>Bacillus</taxon>
    </lineage>
</organism>
<evidence type="ECO:0000256" key="3">
    <source>
        <dbReference type="ARBA" id="ARBA00022840"/>
    </source>
</evidence>
<dbReference type="InterPro" id="IPR017871">
    <property type="entry name" value="ABC_transporter-like_CS"/>
</dbReference>
<dbReference type="SUPFAM" id="SSF50331">
    <property type="entry name" value="MOP-like"/>
    <property type="match status" value="1"/>
</dbReference>
<comment type="caution">
    <text evidence="5">The sequence shown here is derived from an EMBL/GenBank/DDBJ whole genome shotgun (WGS) entry which is preliminary data.</text>
</comment>
<keyword evidence="3 5" id="KW-0067">ATP-binding</keyword>
<evidence type="ECO:0000313" key="6">
    <source>
        <dbReference type="Proteomes" id="UP000031563"/>
    </source>
</evidence>
<dbReference type="Proteomes" id="UP000031563">
    <property type="component" value="Unassembled WGS sequence"/>
</dbReference>
<sequence>MISVRDLKKVYDSFTALQSVDLEIEDGEFIAILGPSGCGKTTLLKLMAGFMKPTSGEVIIDDALVASPRQLTPPEERNIGMVFQSFALWPHMTVREHVMFPLLHHRFTAKDLKKNMRERVETVLELVGLKQLAGRYPAELSGGQKQRVALARAVAALPRLLLMDEPLSALDVELRMEMRREIQRIHRKTQSTIVYVTHDQSEALAMADRIVVMNEGRIEQVGTPEAVYTKPETEFVAAFVGKCQLMKGTWEEGVFIPEKLPLERWKDHGVSVKLKKKGFYPVRPEQWRLAPGGERGEGGIVTLVQYQGKEIHYTIQVENEEWEVHDSVYSPRFYVGDEVSLSLRSFAETREAALV</sequence>
<dbReference type="PANTHER" id="PTHR42781:SF4">
    <property type="entry name" value="SPERMIDINE_PUTRESCINE IMPORT ATP-BINDING PROTEIN POTA"/>
    <property type="match status" value="1"/>
</dbReference>
<dbReference type="InterPro" id="IPR003439">
    <property type="entry name" value="ABC_transporter-like_ATP-bd"/>
</dbReference>
<dbReference type="Pfam" id="PF08402">
    <property type="entry name" value="TOBE_2"/>
    <property type="match status" value="1"/>
</dbReference>
<dbReference type="STRING" id="1221996.QY95_01257"/>
<dbReference type="GO" id="GO:0140359">
    <property type="term" value="F:ABC-type transporter activity"/>
    <property type="evidence" value="ECO:0007669"/>
    <property type="project" value="UniProtKB-ARBA"/>
</dbReference>
<name>A0A0F5I5F2_BACTR</name>
<keyword evidence="1" id="KW-0813">Transport</keyword>
<evidence type="ECO:0000259" key="4">
    <source>
        <dbReference type="PROSITE" id="PS50893"/>
    </source>
</evidence>
<dbReference type="PANTHER" id="PTHR42781">
    <property type="entry name" value="SPERMIDINE/PUTRESCINE IMPORT ATP-BINDING PROTEIN POTA"/>
    <property type="match status" value="1"/>
</dbReference>
<dbReference type="InterPro" id="IPR008995">
    <property type="entry name" value="Mo/tungstate-bd_C_term_dom"/>
</dbReference>
<dbReference type="GO" id="GO:0005524">
    <property type="term" value="F:ATP binding"/>
    <property type="evidence" value="ECO:0007669"/>
    <property type="project" value="UniProtKB-KW"/>
</dbReference>